<accession>A0A0V0UG19</accession>
<dbReference type="EMBL" id="JYDJ01000006">
    <property type="protein sequence ID" value="KRX50436.1"/>
    <property type="molecule type" value="Genomic_DNA"/>
</dbReference>
<gene>
    <name evidence="1" type="ORF">T05_3138</name>
</gene>
<sequence>LLGPLMRYFCPGRDERSSSHIFANGSRSQRHRLLLNMYNIRLTSISSPMAHAVERWTHVKLSLLLLLSDAVFGFALMVQHSLKRI</sequence>
<comment type="caution">
    <text evidence="1">The sequence shown here is derived from an EMBL/GenBank/DDBJ whole genome shotgun (WGS) entry which is preliminary data.</text>
</comment>
<dbReference type="Proteomes" id="UP000055048">
    <property type="component" value="Unassembled WGS sequence"/>
</dbReference>
<proteinExistence type="predicted"/>
<name>A0A0V0UG19_9BILA</name>
<keyword evidence="2" id="KW-1185">Reference proteome</keyword>
<dbReference type="AlphaFoldDB" id="A0A0V0UG19"/>
<organism evidence="1 2">
    <name type="scientific">Trichinella murrelli</name>
    <dbReference type="NCBI Taxonomy" id="144512"/>
    <lineage>
        <taxon>Eukaryota</taxon>
        <taxon>Metazoa</taxon>
        <taxon>Ecdysozoa</taxon>
        <taxon>Nematoda</taxon>
        <taxon>Enoplea</taxon>
        <taxon>Dorylaimia</taxon>
        <taxon>Trichinellida</taxon>
        <taxon>Trichinellidae</taxon>
        <taxon>Trichinella</taxon>
    </lineage>
</organism>
<evidence type="ECO:0000313" key="1">
    <source>
        <dbReference type="EMBL" id="KRX50436.1"/>
    </source>
</evidence>
<feature type="non-terminal residue" evidence="1">
    <location>
        <position position="1"/>
    </location>
</feature>
<reference evidence="1 2" key="1">
    <citation type="submission" date="2015-01" db="EMBL/GenBank/DDBJ databases">
        <title>Evolution of Trichinella species and genotypes.</title>
        <authorList>
            <person name="Korhonen P.K."/>
            <person name="Edoardo P."/>
            <person name="Giuseppe L.R."/>
            <person name="Gasser R.B."/>
        </authorList>
    </citation>
    <scope>NUCLEOTIDE SEQUENCE [LARGE SCALE GENOMIC DNA]</scope>
    <source>
        <strain evidence="1">ISS417</strain>
    </source>
</reference>
<evidence type="ECO:0000313" key="2">
    <source>
        <dbReference type="Proteomes" id="UP000055048"/>
    </source>
</evidence>
<protein>
    <submittedName>
        <fullName evidence="1">Uncharacterized protein</fullName>
    </submittedName>
</protein>